<evidence type="ECO:0000256" key="1">
    <source>
        <dbReference type="SAM" id="MobiDB-lite"/>
    </source>
</evidence>
<dbReference type="AlphaFoldDB" id="A0A5B7FEF3"/>
<reference evidence="2 3" key="1">
    <citation type="submission" date="2019-05" db="EMBL/GenBank/DDBJ databases">
        <title>Another draft genome of Portunus trituberculatus and its Hox gene families provides insights of decapod evolution.</title>
        <authorList>
            <person name="Jeong J.-H."/>
            <person name="Song I."/>
            <person name="Kim S."/>
            <person name="Choi T."/>
            <person name="Kim D."/>
            <person name="Ryu S."/>
            <person name="Kim W."/>
        </authorList>
    </citation>
    <scope>NUCLEOTIDE SEQUENCE [LARGE SCALE GENOMIC DNA]</scope>
    <source>
        <tissue evidence="2">Muscle</tissue>
    </source>
</reference>
<proteinExistence type="predicted"/>
<accession>A0A5B7FEF3</accession>
<evidence type="ECO:0000313" key="2">
    <source>
        <dbReference type="EMBL" id="MPC45970.1"/>
    </source>
</evidence>
<feature type="region of interest" description="Disordered" evidence="1">
    <location>
        <begin position="1"/>
        <end position="39"/>
    </location>
</feature>
<comment type="caution">
    <text evidence="2">The sequence shown here is derived from an EMBL/GenBank/DDBJ whole genome shotgun (WGS) entry which is preliminary data.</text>
</comment>
<sequence>MSGRSGQWWRRRKSSGAFRTAQTKWQQHPPPPPHKTYVPSPVPPLSLPVTHLSVTLLQAFSLKIPFTILAIHGHAPTPYTGRHWERAYTPSLTTDPQSLIRGLRHSTLAPRLLSVLQRDSTRGGWPWRAAAEQK</sequence>
<protein>
    <submittedName>
        <fullName evidence="2">Uncharacterized protein</fullName>
    </submittedName>
</protein>
<feature type="compositionally biased region" description="Pro residues" evidence="1">
    <location>
        <begin position="28"/>
        <end position="39"/>
    </location>
</feature>
<name>A0A5B7FEF3_PORTR</name>
<gene>
    <name evidence="2" type="ORF">E2C01_039676</name>
</gene>
<keyword evidence="3" id="KW-1185">Reference proteome</keyword>
<evidence type="ECO:0000313" key="3">
    <source>
        <dbReference type="Proteomes" id="UP000324222"/>
    </source>
</evidence>
<dbReference type="EMBL" id="VSRR010006975">
    <property type="protein sequence ID" value="MPC45970.1"/>
    <property type="molecule type" value="Genomic_DNA"/>
</dbReference>
<dbReference type="Proteomes" id="UP000324222">
    <property type="component" value="Unassembled WGS sequence"/>
</dbReference>
<organism evidence="2 3">
    <name type="scientific">Portunus trituberculatus</name>
    <name type="common">Swimming crab</name>
    <name type="synonym">Neptunus trituberculatus</name>
    <dbReference type="NCBI Taxonomy" id="210409"/>
    <lineage>
        <taxon>Eukaryota</taxon>
        <taxon>Metazoa</taxon>
        <taxon>Ecdysozoa</taxon>
        <taxon>Arthropoda</taxon>
        <taxon>Crustacea</taxon>
        <taxon>Multicrustacea</taxon>
        <taxon>Malacostraca</taxon>
        <taxon>Eumalacostraca</taxon>
        <taxon>Eucarida</taxon>
        <taxon>Decapoda</taxon>
        <taxon>Pleocyemata</taxon>
        <taxon>Brachyura</taxon>
        <taxon>Eubrachyura</taxon>
        <taxon>Portunoidea</taxon>
        <taxon>Portunidae</taxon>
        <taxon>Portuninae</taxon>
        <taxon>Portunus</taxon>
    </lineage>
</organism>